<dbReference type="Pfam" id="PF02852">
    <property type="entry name" value="Pyr_redox_dim"/>
    <property type="match status" value="1"/>
</dbReference>
<feature type="compositionally biased region" description="Basic and acidic residues" evidence="3">
    <location>
        <begin position="77"/>
        <end position="92"/>
    </location>
</feature>
<dbReference type="InterPro" id="IPR050151">
    <property type="entry name" value="Class-I_Pyr_Nuc-Dis_Oxidored"/>
</dbReference>
<dbReference type="GO" id="GO:0050660">
    <property type="term" value="F:flavin adenine dinucleotide binding"/>
    <property type="evidence" value="ECO:0007669"/>
    <property type="project" value="TreeGrafter"/>
</dbReference>
<proteinExistence type="inferred from homology"/>
<dbReference type="Gene3D" id="3.30.390.30">
    <property type="match status" value="1"/>
</dbReference>
<dbReference type="AlphaFoldDB" id="A0A9X1IGP0"/>
<gene>
    <name evidence="5" type="ORF">LHA35_15035</name>
</gene>
<dbReference type="PRINTS" id="PR00411">
    <property type="entry name" value="PNDRDTASEI"/>
</dbReference>
<evidence type="ECO:0000259" key="4">
    <source>
        <dbReference type="Pfam" id="PF02852"/>
    </source>
</evidence>
<dbReference type="PANTHER" id="PTHR22912:SF151">
    <property type="entry name" value="DIHYDROLIPOYL DEHYDROGENASE, MITOCHONDRIAL"/>
    <property type="match status" value="1"/>
</dbReference>
<reference evidence="5" key="1">
    <citation type="submission" date="2021-10" db="EMBL/GenBank/DDBJ databases">
        <title>Roseicella aerolatum sp. nov., isolated from aerosols of e-waste dismantling site.</title>
        <authorList>
            <person name="Qin T."/>
        </authorList>
    </citation>
    <scope>NUCLEOTIDE SEQUENCE</scope>
    <source>
        <strain evidence="5">GB24</strain>
    </source>
</reference>
<dbReference type="InterPro" id="IPR004099">
    <property type="entry name" value="Pyr_nucl-diS_OxRdtase_dimer"/>
</dbReference>
<evidence type="ECO:0000313" key="6">
    <source>
        <dbReference type="Proteomes" id="UP001139311"/>
    </source>
</evidence>
<protein>
    <recommendedName>
        <fullName evidence="4">Pyridine nucleotide-disulphide oxidoreductase dimerisation domain-containing protein</fullName>
    </recommendedName>
</protein>
<dbReference type="GO" id="GO:0004148">
    <property type="term" value="F:dihydrolipoyl dehydrogenase (NADH) activity"/>
    <property type="evidence" value="ECO:0007669"/>
    <property type="project" value="TreeGrafter"/>
</dbReference>
<organism evidence="5 6">
    <name type="scientific">Roseicella aerolata</name>
    <dbReference type="NCBI Taxonomy" id="2883479"/>
    <lineage>
        <taxon>Bacteria</taxon>
        <taxon>Pseudomonadati</taxon>
        <taxon>Pseudomonadota</taxon>
        <taxon>Alphaproteobacteria</taxon>
        <taxon>Acetobacterales</taxon>
        <taxon>Roseomonadaceae</taxon>
        <taxon>Roseicella</taxon>
    </lineage>
</organism>
<dbReference type="InterPro" id="IPR016156">
    <property type="entry name" value="FAD/NAD-linked_Rdtase_dimer_sf"/>
</dbReference>
<sequence length="92" mass="9468">MNPRTGRAPRPCHRTRAATGGLARLLADAATDRVLGVHTIGPGAGTLIHDAALAMAFGASAEDIGRTTHARPALPEAPREAARAADGRSMHL</sequence>
<dbReference type="GO" id="GO:0006103">
    <property type="term" value="P:2-oxoglutarate metabolic process"/>
    <property type="evidence" value="ECO:0007669"/>
    <property type="project" value="TreeGrafter"/>
</dbReference>
<keyword evidence="2" id="KW-0520">NAD</keyword>
<evidence type="ECO:0000256" key="1">
    <source>
        <dbReference type="ARBA" id="ARBA00007532"/>
    </source>
</evidence>
<dbReference type="Proteomes" id="UP001139311">
    <property type="component" value="Unassembled WGS sequence"/>
</dbReference>
<comment type="caution">
    <text evidence="5">The sequence shown here is derived from an EMBL/GenBank/DDBJ whole genome shotgun (WGS) entry which is preliminary data.</text>
</comment>
<accession>A0A9X1IGP0</accession>
<keyword evidence="6" id="KW-1185">Reference proteome</keyword>
<dbReference type="RefSeq" id="WP_226609473.1">
    <property type="nucleotide sequence ID" value="NZ_JAJAQI010000022.1"/>
</dbReference>
<dbReference type="PANTHER" id="PTHR22912">
    <property type="entry name" value="DISULFIDE OXIDOREDUCTASE"/>
    <property type="match status" value="1"/>
</dbReference>
<dbReference type="EMBL" id="JAJAQI010000022">
    <property type="protein sequence ID" value="MCB4823048.1"/>
    <property type="molecule type" value="Genomic_DNA"/>
</dbReference>
<dbReference type="SUPFAM" id="SSF55424">
    <property type="entry name" value="FAD/NAD-linked reductases, dimerisation (C-terminal) domain"/>
    <property type="match status" value="1"/>
</dbReference>
<feature type="domain" description="Pyridine nucleotide-disulphide oxidoreductase dimerisation" evidence="4">
    <location>
        <begin position="15"/>
        <end position="82"/>
    </location>
</feature>
<evidence type="ECO:0000256" key="2">
    <source>
        <dbReference type="ARBA" id="ARBA00023027"/>
    </source>
</evidence>
<evidence type="ECO:0000256" key="3">
    <source>
        <dbReference type="SAM" id="MobiDB-lite"/>
    </source>
</evidence>
<name>A0A9X1IGP0_9PROT</name>
<evidence type="ECO:0000313" key="5">
    <source>
        <dbReference type="EMBL" id="MCB4823048.1"/>
    </source>
</evidence>
<feature type="region of interest" description="Disordered" evidence="3">
    <location>
        <begin position="67"/>
        <end position="92"/>
    </location>
</feature>
<comment type="similarity">
    <text evidence="1">Belongs to the class-I pyridine nucleotide-disulfide oxidoreductase family.</text>
</comment>